<dbReference type="EMBL" id="OP072867">
    <property type="protein sequence ID" value="UVX69698.1"/>
    <property type="molecule type" value="Genomic_DNA"/>
</dbReference>
<protein>
    <submittedName>
        <fullName evidence="2">Uncharacterized protein</fullName>
    </submittedName>
</protein>
<proteinExistence type="predicted"/>
<dbReference type="Pfam" id="PF01391">
    <property type="entry name" value="Collagen"/>
    <property type="match status" value="1"/>
</dbReference>
<evidence type="ECO:0000256" key="1">
    <source>
        <dbReference type="SAM" id="MobiDB-lite"/>
    </source>
</evidence>
<evidence type="ECO:0000313" key="3">
    <source>
        <dbReference type="Proteomes" id="UP001160698"/>
    </source>
</evidence>
<evidence type="ECO:0000313" key="2">
    <source>
        <dbReference type="EMBL" id="UVX69698.1"/>
    </source>
</evidence>
<feature type="compositionally biased region" description="Low complexity" evidence="1">
    <location>
        <begin position="54"/>
        <end position="80"/>
    </location>
</feature>
<dbReference type="InterPro" id="IPR008160">
    <property type="entry name" value="Collagen"/>
</dbReference>
<reference evidence="2 3" key="1">
    <citation type="submission" date="2022-07" db="EMBL/GenBank/DDBJ databases">
        <authorList>
            <person name="Nishijima S."/>
        </authorList>
    </citation>
    <scope>NUCLEOTIDE SEQUENCE [LARGE SCALE GENOMIC DNA]</scope>
    <source>
        <strain evidence="2">4225_94495</strain>
    </source>
</reference>
<feature type="region of interest" description="Disordered" evidence="1">
    <location>
        <begin position="33"/>
        <end position="80"/>
    </location>
</feature>
<name>A0ABY5TSA4_9VIRU</name>
<keyword evidence="3" id="KW-1185">Reference proteome</keyword>
<accession>A0ABY5TSA4</accession>
<dbReference type="Proteomes" id="UP001160698">
    <property type="component" value="Segment"/>
</dbReference>
<sequence>MNAEMYSRIGGKALPEDSLNTVKVINFVDKEGQPVAFGQGPKGDVGPVGPAGPAGPKGDVGPAGPAGPKGDVGPVGPAGPAATITKAAHVAPETGTVAEVVNALIDAGLMASA</sequence>
<organism evidence="2 3">
    <name type="scientific">Bacteriophage sp</name>
    <dbReference type="NCBI Taxonomy" id="38018"/>
    <lineage>
        <taxon>Viruses</taxon>
    </lineage>
</organism>